<dbReference type="EMBL" id="CP017675">
    <property type="protein sequence ID" value="APB33814.1"/>
    <property type="molecule type" value="Genomic_DNA"/>
</dbReference>
<dbReference type="Gene3D" id="6.10.140.1110">
    <property type="match status" value="1"/>
</dbReference>
<dbReference type="InterPro" id="IPR021297">
    <property type="entry name" value="YlqD"/>
</dbReference>
<organism evidence="1 2">
    <name type="scientific">Gloeomargarita lithophora Alchichica-D10</name>
    <dbReference type="NCBI Taxonomy" id="1188229"/>
    <lineage>
        <taxon>Bacteria</taxon>
        <taxon>Bacillati</taxon>
        <taxon>Cyanobacteriota</taxon>
        <taxon>Cyanophyceae</taxon>
        <taxon>Gloeomargaritales</taxon>
        <taxon>Gloeomargaritaceae</taxon>
        <taxon>Gloeomargarita</taxon>
    </lineage>
</organism>
<sequence length="145" mass="16644">MADITELMLKRAVNIKVIVTPRWKDETLQILQSQINQIDTRTQQIDGQVQRAMTELKKQPPSPQLTEQISSIQFQANEEKSKLLDQKNQILTQLTQVQTLEMEQEVNQGQLDGYFTVQVGENLIEKMQVDVVVRDGVVQELRGII</sequence>
<dbReference type="STRING" id="1188229.GlitD10_1491"/>
<dbReference type="RefSeq" id="WP_071454340.1">
    <property type="nucleotide sequence ID" value="NZ_CP017675.1"/>
</dbReference>
<dbReference type="Pfam" id="PF11068">
    <property type="entry name" value="YlqD"/>
    <property type="match status" value="1"/>
</dbReference>
<name>A0A1J0ACZ3_9CYAN</name>
<reference evidence="1 2" key="1">
    <citation type="submission" date="2016-10" db="EMBL/GenBank/DDBJ databases">
        <title>Description of Gloeomargarita lithophora gen. nov., sp. nov., a thylakoid-bearing basal-branching cyanobacterium with intracellular carbonates, and proposal for Gloeomargaritales ord. nov.</title>
        <authorList>
            <person name="Moreira D."/>
            <person name="Tavera R."/>
            <person name="Benzerara K."/>
            <person name="Skouri-Panet F."/>
            <person name="Couradeau E."/>
            <person name="Gerard E."/>
            <person name="Loussert C."/>
            <person name="Novelo E."/>
            <person name="Zivanovic Y."/>
            <person name="Lopez-Garcia P."/>
        </authorList>
    </citation>
    <scope>NUCLEOTIDE SEQUENCE [LARGE SCALE GENOMIC DNA]</scope>
    <source>
        <strain evidence="1 2">D10</strain>
    </source>
</reference>
<evidence type="ECO:0008006" key="3">
    <source>
        <dbReference type="Google" id="ProtNLM"/>
    </source>
</evidence>
<dbReference type="KEGG" id="glt:GlitD10_1491"/>
<dbReference type="AlphaFoldDB" id="A0A1J0ACZ3"/>
<protein>
    <recommendedName>
        <fullName evidence="3">YlqD protein</fullName>
    </recommendedName>
</protein>
<dbReference type="Proteomes" id="UP000180235">
    <property type="component" value="Chromosome"/>
</dbReference>
<gene>
    <name evidence="1" type="ORF">GlitD10_1491</name>
</gene>
<proteinExistence type="predicted"/>
<dbReference type="OrthoDB" id="9804635at2"/>
<keyword evidence="2" id="KW-1185">Reference proteome</keyword>
<evidence type="ECO:0000313" key="1">
    <source>
        <dbReference type="EMBL" id="APB33814.1"/>
    </source>
</evidence>
<accession>A0A1J0ACZ3</accession>
<evidence type="ECO:0000313" key="2">
    <source>
        <dbReference type="Proteomes" id="UP000180235"/>
    </source>
</evidence>